<dbReference type="InterPro" id="IPR027417">
    <property type="entry name" value="P-loop_NTPase"/>
</dbReference>
<proteinExistence type="predicted"/>
<name>I4C5K4_DESTA</name>
<feature type="domain" description="ATPase AAA-type core" evidence="2">
    <location>
        <begin position="201"/>
        <end position="294"/>
    </location>
</feature>
<dbReference type="GO" id="GO:0005524">
    <property type="term" value="F:ATP binding"/>
    <property type="evidence" value="ECO:0007669"/>
    <property type="project" value="InterPro"/>
</dbReference>
<dbReference type="EMBL" id="CP003360">
    <property type="protein sequence ID" value="AFM24845.1"/>
    <property type="molecule type" value="Genomic_DNA"/>
</dbReference>
<dbReference type="GO" id="GO:0006302">
    <property type="term" value="P:double-strand break repair"/>
    <property type="evidence" value="ECO:0007669"/>
    <property type="project" value="InterPro"/>
</dbReference>
<dbReference type="KEGG" id="dti:Desti_2147"/>
<dbReference type="GO" id="GO:0016887">
    <property type="term" value="F:ATP hydrolysis activity"/>
    <property type="evidence" value="ECO:0007669"/>
    <property type="project" value="InterPro"/>
</dbReference>
<dbReference type="AlphaFoldDB" id="I4C5K4"/>
<evidence type="ECO:0000259" key="1">
    <source>
        <dbReference type="Pfam" id="PF13175"/>
    </source>
</evidence>
<dbReference type="InterPro" id="IPR051396">
    <property type="entry name" value="Bact_Antivir_Def_Nuclease"/>
</dbReference>
<accession>I4C5K4</accession>
<dbReference type="PANTHER" id="PTHR43581:SF2">
    <property type="entry name" value="EXCINUCLEASE ATPASE SUBUNIT"/>
    <property type="match status" value="1"/>
</dbReference>
<dbReference type="eggNOG" id="COG1106">
    <property type="taxonomic scope" value="Bacteria"/>
</dbReference>
<evidence type="ECO:0000259" key="2">
    <source>
        <dbReference type="Pfam" id="PF13304"/>
    </source>
</evidence>
<organism evidence="3 4">
    <name type="scientific">Desulfomonile tiedjei (strain ATCC 49306 / DSM 6799 / DCB-1)</name>
    <dbReference type="NCBI Taxonomy" id="706587"/>
    <lineage>
        <taxon>Bacteria</taxon>
        <taxon>Pseudomonadati</taxon>
        <taxon>Thermodesulfobacteriota</taxon>
        <taxon>Desulfomonilia</taxon>
        <taxon>Desulfomonilales</taxon>
        <taxon>Desulfomonilaceae</taxon>
        <taxon>Desulfomonile</taxon>
    </lineage>
</organism>
<feature type="domain" description="Endonuclease GajA/Old nuclease/RecF-like AAA" evidence="1">
    <location>
        <begin position="1"/>
        <end position="42"/>
    </location>
</feature>
<evidence type="ECO:0000313" key="4">
    <source>
        <dbReference type="Proteomes" id="UP000006055"/>
    </source>
</evidence>
<dbReference type="Proteomes" id="UP000006055">
    <property type="component" value="Chromosome"/>
</dbReference>
<dbReference type="PANTHER" id="PTHR43581">
    <property type="entry name" value="ATP/GTP PHOSPHATASE"/>
    <property type="match status" value="1"/>
</dbReference>
<gene>
    <name evidence="3" type="ordered locus">Desti_2147</name>
</gene>
<dbReference type="Gene3D" id="3.40.50.300">
    <property type="entry name" value="P-loop containing nucleotide triphosphate hydrolases"/>
    <property type="match status" value="2"/>
</dbReference>
<dbReference type="Pfam" id="PF13175">
    <property type="entry name" value="AAA_15"/>
    <property type="match status" value="1"/>
</dbReference>
<dbReference type="InterPro" id="IPR041685">
    <property type="entry name" value="AAA_GajA/Old/RecF-like"/>
</dbReference>
<dbReference type="InterPro" id="IPR003959">
    <property type="entry name" value="ATPase_AAA_core"/>
</dbReference>
<dbReference type="Pfam" id="PF13304">
    <property type="entry name" value="AAA_21"/>
    <property type="match status" value="1"/>
</dbReference>
<sequence>MSLSSLSLFNFTAFSRLKMDFSPGLNVIIGENATGKSHLLKLAYVVAYVLHESRRTSDEAVGHLLAGSSKSWFQRRIAEKLVGVFRPDSLGRLCRRGIGRSRTEIFADFGPPGDLNFSFASNSQKDVVLLRSPANAPHDAPIFFPPKEVMSFYPGFASLYEQREIHIDETYYDLCKLLSVPLLRGKYASEIADIVKPLTEIMGGFVRVDSGRFYLHLRGQGKMEISLIAEGLRKVAALAYLAANGSLTNKGILFWDEPEANLNPKIITSLAKTLTELANKGVQVILATHSLFVMKELSLLVERSKKQIPARFFSLRLEEGGIALEEGELLEDLQTIVALDEVLSQDDREQSSILEEMQ</sequence>
<dbReference type="HOGENOM" id="CLU_045089_0_0_7"/>
<protein>
    <submittedName>
        <fullName evidence="3">Uncharacterized protein</fullName>
    </submittedName>
</protein>
<dbReference type="SUPFAM" id="SSF52540">
    <property type="entry name" value="P-loop containing nucleoside triphosphate hydrolases"/>
    <property type="match status" value="1"/>
</dbReference>
<dbReference type="STRING" id="706587.Desti_2147"/>
<evidence type="ECO:0000313" key="3">
    <source>
        <dbReference type="EMBL" id="AFM24845.1"/>
    </source>
</evidence>
<keyword evidence="4" id="KW-1185">Reference proteome</keyword>
<reference evidence="4" key="1">
    <citation type="submission" date="2012-06" db="EMBL/GenBank/DDBJ databases">
        <title>Complete sequence of chromosome of Desulfomonile tiedjei DSM 6799.</title>
        <authorList>
            <person name="Lucas S."/>
            <person name="Copeland A."/>
            <person name="Lapidus A."/>
            <person name="Glavina del Rio T."/>
            <person name="Dalin E."/>
            <person name="Tice H."/>
            <person name="Bruce D."/>
            <person name="Goodwin L."/>
            <person name="Pitluck S."/>
            <person name="Peters L."/>
            <person name="Ovchinnikova G."/>
            <person name="Zeytun A."/>
            <person name="Lu M."/>
            <person name="Kyrpides N."/>
            <person name="Mavromatis K."/>
            <person name="Ivanova N."/>
            <person name="Brettin T."/>
            <person name="Detter J.C."/>
            <person name="Han C."/>
            <person name="Larimer F."/>
            <person name="Land M."/>
            <person name="Hauser L."/>
            <person name="Markowitz V."/>
            <person name="Cheng J.-F."/>
            <person name="Hugenholtz P."/>
            <person name="Woyke T."/>
            <person name="Wu D."/>
            <person name="Spring S."/>
            <person name="Schroeder M."/>
            <person name="Brambilla E."/>
            <person name="Klenk H.-P."/>
            <person name="Eisen J.A."/>
        </authorList>
    </citation>
    <scope>NUCLEOTIDE SEQUENCE [LARGE SCALE GENOMIC DNA]</scope>
    <source>
        <strain evidence="4">ATCC 49306 / DSM 6799 / DCB-1</strain>
    </source>
</reference>
<dbReference type="CDD" id="cd00267">
    <property type="entry name" value="ABC_ATPase"/>
    <property type="match status" value="1"/>
</dbReference>